<accession>A0ACC0QTF5</accession>
<proteinExistence type="predicted"/>
<sequence>MGLSRSFALLALVLVHPSAAGTNQNIVTICSAVEGTDGCTKNFNIPYDSRPLTNCGNKASPCGVEILTNSENICDMINDVLPNKDFVNGYATWCLALPDALREKKAESAIWTGGKVNGATTRAMNAITSIEKVSETDSMTVVFGSSSKSQNRDLPMKVTIPRITKRVSSLRSSQTRMDGQCFKHQRLVNVTSYISLVTSIDFCQTNSCSQKRLDVIRQWFINWITADTQIRKGSLSVLLKGWQDSFKGTWKTKIAAMSTSWNTLKARYDSANAKITEIQDTVCQGDACKGKTAAGFIKQVSLLLQSIDNLYSIGYQAGDAEYMRQYFLDSYLNNIQTAYNLEPKKLAPVSPYYDLVVPNKLETLRMLMNGFGTVTTNLDYYAKEMQANFYSFTPFKKHATTVDAVLKRFDAILAPDWKNNQELSRTPELRKVRDGFIKTQNIIKSTLQSPVGDFLKVINAFNEEFAKFPLATKKLQLAFGAVPYQRWIDVEFDYPCRTNKEQTFTAAGFSKVYKWPEFSACSFTTQNVDLVSNWIPHMKYRFA</sequence>
<name>A0ACC0QTF5_9HYPO</name>
<evidence type="ECO:0000313" key="2">
    <source>
        <dbReference type="Proteomes" id="UP001065298"/>
    </source>
</evidence>
<evidence type="ECO:0000313" key="1">
    <source>
        <dbReference type="EMBL" id="KAI8663553.1"/>
    </source>
</evidence>
<dbReference type="EMBL" id="CM046509">
    <property type="protein sequence ID" value="KAI8663553.1"/>
    <property type="molecule type" value="Genomic_DNA"/>
</dbReference>
<organism evidence="1 2">
    <name type="scientific">Fusarium keratoplasticum</name>
    <dbReference type="NCBI Taxonomy" id="1328300"/>
    <lineage>
        <taxon>Eukaryota</taxon>
        <taxon>Fungi</taxon>
        <taxon>Dikarya</taxon>
        <taxon>Ascomycota</taxon>
        <taxon>Pezizomycotina</taxon>
        <taxon>Sordariomycetes</taxon>
        <taxon>Hypocreomycetidae</taxon>
        <taxon>Hypocreales</taxon>
        <taxon>Nectriaceae</taxon>
        <taxon>Fusarium</taxon>
        <taxon>Fusarium solani species complex</taxon>
    </lineage>
</organism>
<protein>
    <submittedName>
        <fullName evidence="1">Uncharacterized protein</fullName>
    </submittedName>
</protein>
<comment type="caution">
    <text evidence="1">The sequence shown here is derived from an EMBL/GenBank/DDBJ whole genome shotgun (WGS) entry which is preliminary data.</text>
</comment>
<keyword evidence="2" id="KW-1185">Reference proteome</keyword>
<dbReference type="Proteomes" id="UP001065298">
    <property type="component" value="Chromosome 7"/>
</dbReference>
<reference evidence="1" key="1">
    <citation type="submission" date="2022-06" db="EMBL/GenBank/DDBJ databases">
        <title>Fusarium solani species complex genomes reveal bases of compartmentalisation and animal pathogenesis.</title>
        <authorList>
            <person name="Tsai I.J."/>
        </authorList>
    </citation>
    <scope>NUCLEOTIDE SEQUENCE</scope>
    <source>
        <strain evidence="1">Fu6.1</strain>
    </source>
</reference>
<gene>
    <name evidence="1" type="ORF">NCS57_00956600</name>
</gene>